<proteinExistence type="predicted"/>
<dbReference type="PROSITE" id="PS00615">
    <property type="entry name" value="C_TYPE_LECTIN_1"/>
    <property type="match status" value="1"/>
</dbReference>
<dbReference type="Pfam" id="PF00059">
    <property type="entry name" value="Lectin_C"/>
    <property type="match status" value="1"/>
</dbReference>
<dbReference type="InterPro" id="IPR050111">
    <property type="entry name" value="C-type_lectin/snaclec_domain"/>
</dbReference>
<dbReference type="Proteomes" id="UP000887566">
    <property type="component" value="Unplaced"/>
</dbReference>
<feature type="domain" description="C-type lectin" evidence="2">
    <location>
        <begin position="12"/>
        <end position="77"/>
    </location>
</feature>
<accession>A0A914VYD9</accession>
<organism evidence="3 4">
    <name type="scientific">Plectus sambesii</name>
    <dbReference type="NCBI Taxonomy" id="2011161"/>
    <lineage>
        <taxon>Eukaryota</taxon>
        <taxon>Metazoa</taxon>
        <taxon>Ecdysozoa</taxon>
        <taxon>Nematoda</taxon>
        <taxon>Chromadorea</taxon>
        <taxon>Plectida</taxon>
        <taxon>Plectina</taxon>
        <taxon>Plectoidea</taxon>
        <taxon>Plectidae</taxon>
        <taxon>Plectus</taxon>
    </lineage>
</organism>
<dbReference type="AlphaFoldDB" id="A0A914VYD9"/>
<dbReference type="SUPFAM" id="SSF56436">
    <property type="entry name" value="C-type lectin-like"/>
    <property type="match status" value="1"/>
</dbReference>
<reference evidence="4" key="1">
    <citation type="submission" date="2022-11" db="UniProtKB">
        <authorList>
            <consortium name="WormBaseParasite"/>
        </authorList>
    </citation>
    <scope>IDENTIFICATION</scope>
</reference>
<keyword evidence="1" id="KW-1015">Disulfide bond</keyword>
<dbReference type="PANTHER" id="PTHR22803">
    <property type="entry name" value="MANNOSE, PHOSPHOLIPASE, LECTIN RECEPTOR RELATED"/>
    <property type="match status" value="1"/>
</dbReference>
<evidence type="ECO:0000256" key="1">
    <source>
        <dbReference type="ARBA" id="ARBA00023157"/>
    </source>
</evidence>
<dbReference type="WBParaSite" id="PSAMB.scaffold2649size22022.g18722.t1">
    <property type="protein sequence ID" value="PSAMB.scaffold2649size22022.g18722.t1"/>
    <property type="gene ID" value="PSAMB.scaffold2649size22022.g18722"/>
</dbReference>
<keyword evidence="3" id="KW-1185">Reference proteome</keyword>
<dbReference type="InterPro" id="IPR016187">
    <property type="entry name" value="CTDL_fold"/>
</dbReference>
<dbReference type="InterPro" id="IPR016186">
    <property type="entry name" value="C-type_lectin-like/link_sf"/>
</dbReference>
<dbReference type="InterPro" id="IPR018378">
    <property type="entry name" value="C-type_lectin_CS"/>
</dbReference>
<sequence>MAGMSSTATCDWIGLHQVGSFELSWAWYDGTPLNYTNWSPNFPQEGHRCAQICHSGSGLQGKWISTNCVDPMSVSCEYPDSNGGISTTARAP</sequence>
<dbReference type="InterPro" id="IPR001304">
    <property type="entry name" value="C-type_lectin-like"/>
</dbReference>
<evidence type="ECO:0000259" key="2">
    <source>
        <dbReference type="PROSITE" id="PS50041"/>
    </source>
</evidence>
<dbReference type="PROSITE" id="PS50041">
    <property type="entry name" value="C_TYPE_LECTIN_2"/>
    <property type="match status" value="1"/>
</dbReference>
<name>A0A914VYD9_9BILA</name>
<evidence type="ECO:0000313" key="4">
    <source>
        <dbReference type="WBParaSite" id="PSAMB.scaffold2649size22022.g18722.t1"/>
    </source>
</evidence>
<evidence type="ECO:0000313" key="3">
    <source>
        <dbReference type="Proteomes" id="UP000887566"/>
    </source>
</evidence>
<dbReference type="CDD" id="cd00037">
    <property type="entry name" value="CLECT"/>
    <property type="match status" value="1"/>
</dbReference>
<protein>
    <submittedName>
        <fullName evidence="4">C-type lectin domain-containing protein</fullName>
    </submittedName>
</protein>
<dbReference type="Gene3D" id="3.10.100.10">
    <property type="entry name" value="Mannose-Binding Protein A, subunit A"/>
    <property type="match status" value="1"/>
</dbReference>